<feature type="compositionally biased region" description="Low complexity" evidence="1">
    <location>
        <begin position="103"/>
        <end position="112"/>
    </location>
</feature>
<dbReference type="GO" id="GO:0005524">
    <property type="term" value="F:ATP binding"/>
    <property type="evidence" value="ECO:0007669"/>
    <property type="project" value="UniProtKB-KW"/>
</dbReference>
<protein>
    <submittedName>
        <fullName evidence="3">ATP-binding protein</fullName>
    </submittedName>
</protein>
<name>A0ABV2YIL4_9ACTN</name>
<keyword evidence="4" id="KW-1185">Reference proteome</keyword>
<keyword evidence="2" id="KW-0732">Signal</keyword>
<keyword evidence="3" id="KW-0067">ATP-binding</keyword>
<evidence type="ECO:0000313" key="4">
    <source>
        <dbReference type="Proteomes" id="UP001550850"/>
    </source>
</evidence>
<feature type="signal peptide" evidence="2">
    <location>
        <begin position="1"/>
        <end position="28"/>
    </location>
</feature>
<evidence type="ECO:0000313" key="3">
    <source>
        <dbReference type="EMBL" id="MEU3555570.1"/>
    </source>
</evidence>
<dbReference type="Proteomes" id="UP001550850">
    <property type="component" value="Unassembled WGS sequence"/>
</dbReference>
<sequence length="144" mass="13251">MKQSAAKTLGVAALGAAFAAVGAGAATAAPALPDAGPALSGMTGAVPADGIGDALQGPLVQGLQGAGDQLGGIGDELGGMGMDAAMGSAEKVSGAAQDRDAGARANGGEEAASPLGKVTPLLGGLGLGEMNMGSGSNLNGLPLG</sequence>
<dbReference type="RefSeq" id="WP_108954680.1">
    <property type="nucleotide sequence ID" value="NZ_BEVZ01000004.1"/>
</dbReference>
<accession>A0ABV2YIL4</accession>
<evidence type="ECO:0000256" key="2">
    <source>
        <dbReference type="SAM" id="SignalP"/>
    </source>
</evidence>
<feature type="region of interest" description="Disordered" evidence="1">
    <location>
        <begin position="88"/>
        <end position="117"/>
    </location>
</feature>
<evidence type="ECO:0000256" key="1">
    <source>
        <dbReference type="SAM" id="MobiDB-lite"/>
    </source>
</evidence>
<organism evidence="3 4">
    <name type="scientific">Streptomyces fragilis</name>
    <dbReference type="NCBI Taxonomy" id="67301"/>
    <lineage>
        <taxon>Bacteria</taxon>
        <taxon>Bacillati</taxon>
        <taxon>Actinomycetota</taxon>
        <taxon>Actinomycetes</taxon>
        <taxon>Kitasatosporales</taxon>
        <taxon>Streptomycetaceae</taxon>
        <taxon>Streptomyces</taxon>
    </lineage>
</organism>
<feature type="chain" id="PRO_5047026183" evidence="2">
    <location>
        <begin position="29"/>
        <end position="144"/>
    </location>
</feature>
<proteinExistence type="predicted"/>
<reference evidence="3 4" key="1">
    <citation type="submission" date="2024-06" db="EMBL/GenBank/DDBJ databases">
        <title>The Natural Products Discovery Center: Release of the First 8490 Sequenced Strains for Exploring Actinobacteria Biosynthetic Diversity.</title>
        <authorList>
            <person name="Kalkreuter E."/>
            <person name="Kautsar S.A."/>
            <person name="Yang D."/>
            <person name="Bader C.D."/>
            <person name="Teijaro C.N."/>
            <person name="Fluegel L."/>
            <person name="Davis C.M."/>
            <person name="Simpson J.R."/>
            <person name="Lauterbach L."/>
            <person name="Steele A.D."/>
            <person name="Gui C."/>
            <person name="Meng S."/>
            <person name="Li G."/>
            <person name="Viehrig K."/>
            <person name="Ye F."/>
            <person name="Su P."/>
            <person name="Kiefer A.F."/>
            <person name="Nichols A."/>
            <person name="Cepeda A.J."/>
            <person name="Yan W."/>
            <person name="Fan B."/>
            <person name="Jiang Y."/>
            <person name="Adhikari A."/>
            <person name="Zheng C.-J."/>
            <person name="Schuster L."/>
            <person name="Cowan T.M."/>
            <person name="Smanski M.J."/>
            <person name="Chevrette M.G."/>
            <person name="De Carvalho L.P.S."/>
            <person name="Shen B."/>
        </authorList>
    </citation>
    <scope>NUCLEOTIDE SEQUENCE [LARGE SCALE GENOMIC DNA]</scope>
    <source>
        <strain evidence="3 4">NPDC038104</strain>
    </source>
</reference>
<comment type="caution">
    <text evidence="3">The sequence shown here is derived from an EMBL/GenBank/DDBJ whole genome shotgun (WGS) entry which is preliminary data.</text>
</comment>
<dbReference type="EMBL" id="JBEZUR010000020">
    <property type="protein sequence ID" value="MEU3555570.1"/>
    <property type="molecule type" value="Genomic_DNA"/>
</dbReference>
<keyword evidence="3" id="KW-0547">Nucleotide-binding</keyword>
<gene>
    <name evidence="3" type="ORF">AB0E65_15340</name>
</gene>